<dbReference type="Proteomes" id="UP000785679">
    <property type="component" value="Unassembled WGS sequence"/>
</dbReference>
<dbReference type="GO" id="GO:0003677">
    <property type="term" value="F:DNA binding"/>
    <property type="evidence" value="ECO:0007669"/>
    <property type="project" value="UniProtKB-UniRule"/>
</dbReference>
<feature type="DNA-binding region" description="Homeobox" evidence="1">
    <location>
        <begin position="304"/>
        <end position="363"/>
    </location>
</feature>
<dbReference type="EMBL" id="RRYP01006551">
    <property type="protein sequence ID" value="TNV81122.1"/>
    <property type="molecule type" value="Genomic_DNA"/>
</dbReference>
<dbReference type="GO" id="GO:0005634">
    <property type="term" value="C:nucleus"/>
    <property type="evidence" value="ECO:0007669"/>
    <property type="project" value="UniProtKB-SubCell"/>
</dbReference>
<dbReference type="InterPro" id="IPR001356">
    <property type="entry name" value="HD"/>
</dbReference>
<accession>A0A8J8T3M6</accession>
<name>A0A8J8T3M6_HALGN</name>
<organism evidence="4 5">
    <name type="scientific">Halteria grandinella</name>
    <dbReference type="NCBI Taxonomy" id="5974"/>
    <lineage>
        <taxon>Eukaryota</taxon>
        <taxon>Sar</taxon>
        <taxon>Alveolata</taxon>
        <taxon>Ciliophora</taxon>
        <taxon>Intramacronucleata</taxon>
        <taxon>Spirotrichea</taxon>
        <taxon>Stichotrichia</taxon>
        <taxon>Sporadotrichida</taxon>
        <taxon>Halteriidae</taxon>
        <taxon>Halteria</taxon>
    </lineage>
</organism>
<evidence type="ECO:0000313" key="5">
    <source>
        <dbReference type="Proteomes" id="UP000785679"/>
    </source>
</evidence>
<keyword evidence="1" id="KW-0371">Homeobox</keyword>
<feature type="domain" description="Homeobox" evidence="3">
    <location>
        <begin position="302"/>
        <end position="362"/>
    </location>
</feature>
<gene>
    <name evidence="4" type="ORF">FGO68_gene4844</name>
</gene>
<feature type="region of interest" description="Disordered" evidence="2">
    <location>
        <begin position="221"/>
        <end position="276"/>
    </location>
</feature>
<comment type="subcellular location">
    <subcellularLocation>
        <location evidence="1">Nucleus</location>
    </subcellularLocation>
</comment>
<dbReference type="Gene3D" id="1.10.10.60">
    <property type="entry name" value="Homeodomain-like"/>
    <property type="match status" value="1"/>
</dbReference>
<evidence type="ECO:0000259" key="3">
    <source>
        <dbReference type="PROSITE" id="PS50071"/>
    </source>
</evidence>
<dbReference type="InterPro" id="IPR009057">
    <property type="entry name" value="Homeodomain-like_sf"/>
</dbReference>
<reference evidence="4" key="1">
    <citation type="submission" date="2019-06" db="EMBL/GenBank/DDBJ databases">
        <authorList>
            <person name="Zheng W."/>
        </authorList>
    </citation>
    <scope>NUCLEOTIDE SEQUENCE</scope>
    <source>
        <strain evidence="4">QDHG01</strain>
    </source>
</reference>
<feature type="compositionally biased region" description="Basic residues" evidence="2">
    <location>
        <begin position="256"/>
        <end position="267"/>
    </location>
</feature>
<evidence type="ECO:0000313" key="4">
    <source>
        <dbReference type="EMBL" id="TNV81122.1"/>
    </source>
</evidence>
<dbReference type="CDD" id="cd00086">
    <property type="entry name" value="homeodomain"/>
    <property type="match status" value="1"/>
</dbReference>
<sequence>MQHINHTYQPSKFLLQAHKQHPLKITKDDDLYQDEDLSVMRDVSLGRNIGGGLSDCFNTPIAQYLGKLPFCSQGGQVSSNKTATSWQSSGLSEKNCFNKGNKEDSSALQCPSSYSSPNQYILGGSSRSHSTFARAFGRSPLPLTILPGTKDCHDPPSSSQAREHLIPEYSYEVDNDGYQYLMCHSENKEQCISDFLAFNGLGPHSKNETWRQVEDSLELFGDTTQQSRRQSGEEQLFKGGQEQFQEDVKEDLQRSPKLKPSLKKAKNTKTSDTRNLSTQCSKVAPRITKKCSLYLPPCSRLISHHQTRLEKNLNQAYVLHDAFKNVPCWSKELMSELAQRLSLTESQVYKWRWDRRFQDDTVYFKQVKAAISKRDGGPIFKVEQVKERDTPLFSVQRH</sequence>
<dbReference type="SUPFAM" id="SSF46689">
    <property type="entry name" value="Homeodomain-like"/>
    <property type="match status" value="1"/>
</dbReference>
<evidence type="ECO:0000256" key="2">
    <source>
        <dbReference type="SAM" id="MobiDB-lite"/>
    </source>
</evidence>
<comment type="caution">
    <text evidence="4">The sequence shown here is derived from an EMBL/GenBank/DDBJ whole genome shotgun (WGS) entry which is preliminary data.</text>
</comment>
<dbReference type="PROSITE" id="PS50071">
    <property type="entry name" value="HOMEOBOX_2"/>
    <property type="match status" value="1"/>
</dbReference>
<protein>
    <recommendedName>
        <fullName evidence="3">Homeobox domain-containing protein</fullName>
    </recommendedName>
</protein>
<keyword evidence="1" id="KW-0238">DNA-binding</keyword>
<proteinExistence type="predicted"/>
<evidence type="ECO:0000256" key="1">
    <source>
        <dbReference type="PROSITE-ProRule" id="PRU00108"/>
    </source>
</evidence>
<keyword evidence="5" id="KW-1185">Reference proteome</keyword>
<keyword evidence="1" id="KW-0539">Nucleus</keyword>
<dbReference type="AlphaFoldDB" id="A0A8J8T3M6"/>